<evidence type="ECO:0000313" key="3">
    <source>
        <dbReference type="Proteomes" id="UP000677803"/>
    </source>
</evidence>
<gene>
    <name evidence="2" type="ORF">MMEN_LOCUS10104</name>
</gene>
<feature type="compositionally biased region" description="Low complexity" evidence="1">
    <location>
        <begin position="79"/>
        <end position="89"/>
    </location>
</feature>
<dbReference type="EMBL" id="CAJRST010011112">
    <property type="protein sequence ID" value="CAG5917806.1"/>
    <property type="molecule type" value="Genomic_DNA"/>
</dbReference>
<dbReference type="AlphaFoldDB" id="A0A8S4B203"/>
<proteinExistence type="predicted"/>
<feature type="region of interest" description="Disordered" evidence="1">
    <location>
        <begin position="95"/>
        <end position="130"/>
    </location>
</feature>
<evidence type="ECO:0000313" key="2">
    <source>
        <dbReference type="EMBL" id="CAG5917806.1"/>
    </source>
</evidence>
<comment type="caution">
    <text evidence="2">The sequence shown here is derived from an EMBL/GenBank/DDBJ whole genome shotgun (WGS) entry which is preliminary data.</text>
</comment>
<organism evidence="2 3">
    <name type="scientific">Menidia menidia</name>
    <name type="common">Atlantic silverside</name>
    <dbReference type="NCBI Taxonomy" id="238744"/>
    <lineage>
        <taxon>Eukaryota</taxon>
        <taxon>Metazoa</taxon>
        <taxon>Chordata</taxon>
        <taxon>Craniata</taxon>
        <taxon>Vertebrata</taxon>
        <taxon>Euteleostomi</taxon>
        <taxon>Actinopterygii</taxon>
        <taxon>Neopterygii</taxon>
        <taxon>Teleostei</taxon>
        <taxon>Neoteleostei</taxon>
        <taxon>Acanthomorphata</taxon>
        <taxon>Ovalentaria</taxon>
        <taxon>Atherinomorphae</taxon>
        <taxon>Atheriniformes</taxon>
        <taxon>Atherinopsidae</taxon>
        <taxon>Menidiinae</taxon>
        <taxon>Menidia</taxon>
    </lineage>
</organism>
<protein>
    <submittedName>
        <fullName evidence="2">(Atlantic silverside) hypothetical protein</fullName>
    </submittedName>
</protein>
<keyword evidence="3" id="KW-1185">Reference proteome</keyword>
<dbReference type="Proteomes" id="UP000677803">
    <property type="component" value="Unassembled WGS sequence"/>
</dbReference>
<feature type="compositionally biased region" description="Polar residues" evidence="1">
    <location>
        <begin position="103"/>
        <end position="123"/>
    </location>
</feature>
<name>A0A8S4B203_9TELE</name>
<sequence>MTPRDGPTPVARGGAARILASRALKDTSSFTGTSSRRVAVQVRTATLVVIFPLDWTYLVDVGRLIADSDGRKYSPPCPATGTATPCTRPAVANTTAAGTGTASSCPTQPSPTIRGTKCSTSTCGRPPRAS</sequence>
<feature type="region of interest" description="Disordered" evidence="1">
    <location>
        <begin position="70"/>
        <end position="89"/>
    </location>
</feature>
<evidence type="ECO:0000256" key="1">
    <source>
        <dbReference type="SAM" id="MobiDB-lite"/>
    </source>
</evidence>
<reference evidence="2" key="1">
    <citation type="submission" date="2021-05" db="EMBL/GenBank/DDBJ databases">
        <authorList>
            <person name="Tigano A."/>
        </authorList>
    </citation>
    <scope>NUCLEOTIDE SEQUENCE</scope>
</reference>
<accession>A0A8S4B203</accession>